<dbReference type="AlphaFoldDB" id="A0A672G7D0"/>
<gene>
    <name evidence="10" type="primary">tmem86b</name>
</gene>
<evidence type="ECO:0000256" key="6">
    <source>
        <dbReference type="ARBA" id="ARBA00035673"/>
    </source>
</evidence>
<dbReference type="Pfam" id="PF07947">
    <property type="entry name" value="YhhN"/>
    <property type="match status" value="1"/>
</dbReference>
<evidence type="ECO:0000256" key="3">
    <source>
        <dbReference type="ARBA" id="ARBA00022692"/>
    </source>
</evidence>
<dbReference type="Ensembl" id="ENSSFAT00005015433.1">
    <property type="protein sequence ID" value="ENSSFAP00005014816.1"/>
    <property type="gene ID" value="ENSSFAG00005007945.1"/>
</dbReference>
<comment type="subcellular location">
    <subcellularLocation>
        <location evidence="1">Membrane</location>
        <topology evidence="1">Multi-pass membrane protein</topology>
    </subcellularLocation>
</comment>
<reference evidence="10" key="3">
    <citation type="submission" date="2025-09" db="UniProtKB">
        <authorList>
            <consortium name="Ensembl"/>
        </authorList>
    </citation>
    <scope>IDENTIFICATION</scope>
</reference>
<feature type="transmembrane region" description="Helical" evidence="9">
    <location>
        <begin position="20"/>
        <end position="38"/>
    </location>
</feature>
<proteinExistence type="inferred from homology"/>
<evidence type="ECO:0000256" key="4">
    <source>
        <dbReference type="ARBA" id="ARBA00022989"/>
    </source>
</evidence>
<evidence type="ECO:0000256" key="7">
    <source>
        <dbReference type="ARBA" id="ARBA00049458"/>
    </source>
</evidence>
<dbReference type="Proteomes" id="UP000472267">
    <property type="component" value="Chromosome 4"/>
</dbReference>
<dbReference type="PANTHER" id="PTHR31885">
    <property type="entry name" value="GH04784P"/>
    <property type="match status" value="1"/>
</dbReference>
<dbReference type="InParanoid" id="A0A672G7D0"/>
<evidence type="ECO:0000256" key="5">
    <source>
        <dbReference type="ARBA" id="ARBA00023136"/>
    </source>
</evidence>
<protein>
    <recommendedName>
        <fullName evidence="6">lysoplasmalogenase</fullName>
        <ecNumber evidence="6">3.3.2.2</ecNumber>
    </recommendedName>
</protein>
<feature type="transmembrane region" description="Helical" evidence="9">
    <location>
        <begin position="131"/>
        <end position="151"/>
    </location>
</feature>
<keyword evidence="11" id="KW-1185">Reference proteome</keyword>
<name>A0A672G7D0_SALFA</name>
<evidence type="ECO:0000256" key="1">
    <source>
        <dbReference type="ARBA" id="ARBA00004141"/>
    </source>
</evidence>
<feature type="transmembrane region" description="Helical" evidence="9">
    <location>
        <begin position="58"/>
        <end position="82"/>
    </location>
</feature>
<organism evidence="10 11">
    <name type="scientific">Salarias fasciatus</name>
    <name type="common">Jewelled blenny</name>
    <name type="synonym">Blennius fasciatus</name>
    <dbReference type="NCBI Taxonomy" id="181472"/>
    <lineage>
        <taxon>Eukaryota</taxon>
        <taxon>Metazoa</taxon>
        <taxon>Chordata</taxon>
        <taxon>Craniata</taxon>
        <taxon>Vertebrata</taxon>
        <taxon>Euteleostomi</taxon>
        <taxon>Actinopterygii</taxon>
        <taxon>Neopterygii</taxon>
        <taxon>Teleostei</taxon>
        <taxon>Neoteleostei</taxon>
        <taxon>Acanthomorphata</taxon>
        <taxon>Ovalentaria</taxon>
        <taxon>Blenniimorphae</taxon>
        <taxon>Blenniiformes</taxon>
        <taxon>Blennioidei</taxon>
        <taxon>Blenniidae</taxon>
        <taxon>Salariinae</taxon>
        <taxon>Salarias</taxon>
    </lineage>
</organism>
<evidence type="ECO:0000256" key="2">
    <source>
        <dbReference type="ARBA" id="ARBA00007375"/>
    </source>
</evidence>
<reference evidence="10" key="2">
    <citation type="submission" date="2025-08" db="UniProtKB">
        <authorList>
            <consortium name="Ensembl"/>
        </authorList>
    </citation>
    <scope>IDENTIFICATION</scope>
</reference>
<comment type="catalytic activity">
    <reaction evidence="8">
        <text>a 1-O-(1Z-alkenyl)-sn-glycero-3-phosphocholine + H2O = a 2,3-saturated aldehyde + sn-glycerol 3-phosphocholine</text>
        <dbReference type="Rhea" id="RHEA:22544"/>
        <dbReference type="ChEBI" id="CHEBI:15377"/>
        <dbReference type="ChEBI" id="CHEBI:16870"/>
        <dbReference type="ChEBI" id="CHEBI:73359"/>
        <dbReference type="ChEBI" id="CHEBI:77287"/>
        <dbReference type="EC" id="3.3.2.2"/>
    </reaction>
</comment>
<sequence length="249" mass="26794">MDILDTHAYDRRQRRNMSCALLFSLLPFFLSSGLYFYLWTADAPSSITASAVKSAPAVLLAAAVLSWNGAQSVLGVAGGLLLSAVGDCLTLTFDLLSVSGMGAFAAAHVLYSLSFLSSRYATHSSSSWTRLLYPVAFLAGGAFYIFLFPFLKKAPNADLLTPAVAIYIFLIAVMCAIAISTRYTATLLGALTFAVSDVILALHVFKVMPETDHSNSAIMATYYLAQLLIAVGDVKATENKDDFGKWKRS</sequence>
<dbReference type="InterPro" id="IPR012506">
    <property type="entry name" value="TMEM86B-like"/>
</dbReference>
<dbReference type="PANTHER" id="PTHR31885:SF11">
    <property type="entry name" value="TRANSMEMBRANE PROTEIN 86B"/>
    <property type="match status" value="1"/>
</dbReference>
<comment type="catalytic activity">
    <reaction evidence="7">
        <text>a 1-O-(1Z-alkenyl)-sn-glycero-3-phosphoethanolamine + H2O = a 2,3-saturated aldehyde + sn-glycero-3-phosphoethanolamine</text>
        <dbReference type="Rhea" id="RHEA:16905"/>
        <dbReference type="ChEBI" id="CHEBI:15377"/>
        <dbReference type="ChEBI" id="CHEBI:73359"/>
        <dbReference type="ChEBI" id="CHEBI:77288"/>
        <dbReference type="ChEBI" id="CHEBI:143890"/>
        <dbReference type="EC" id="3.3.2.2"/>
    </reaction>
</comment>
<feature type="transmembrane region" description="Helical" evidence="9">
    <location>
        <begin position="89"/>
        <end position="111"/>
    </location>
</feature>
<feature type="transmembrane region" description="Helical" evidence="9">
    <location>
        <begin position="185"/>
        <end position="205"/>
    </location>
</feature>
<dbReference type="EC" id="3.3.2.2" evidence="6"/>
<evidence type="ECO:0000313" key="11">
    <source>
        <dbReference type="Proteomes" id="UP000472267"/>
    </source>
</evidence>
<keyword evidence="5 9" id="KW-0472">Membrane</keyword>
<dbReference type="GO" id="GO:0047408">
    <property type="term" value="F:alkenylglycerophosphocholine hydrolase activity"/>
    <property type="evidence" value="ECO:0007669"/>
    <property type="project" value="UniProtKB-EC"/>
</dbReference>
<dbReference type="OMA" id="QRRNMSC"/>
<accession>A0A672G7D0</accession>
<feature type="transmembrane region" description="Helical" evidence="9">
    <location>
        <begin position="158"/>
        <end position="179"/>
    </location>
</feature>
<evidence type="ECO:0000256" key="9">
    <source>
        <dbReference type="SAM" id="Phobius"/>
    </source>
</evidence>
<reference evidence="10" key="1">
    <citation type="submission" date="2019-06" db="EMBL/GenBank/DDBJ databases">
        <authorList>
            <consortium name="Wellcome Sanger Institute Data Sharing"/>
        </authorList>
    </citation>
    <scope>NUCLEOTIDE SEQUENCE [LARGE SCALE GENOMIC DNA]</scope>
</reference>
<keyword evidence="3 9" id="KW-0812">Transmembrane</keyword>
<evidence type="ECO:0000256" key="8">
    <source>
        <dbReference type="ARBA" id="ARBA00049560"/>
    </source>
</evidence>
<keyword evidence="4 9" id="KW-1133">Transmembrane helix</keyword>
<evidence type="ECO:0000313" key="10">
    <source>
        <dbReference type="Ensembl" id="ENSSFAP00005014816.1"/>
    </source>
</evidence>
<comment type="similarity">
    <text evidence="2">Belongs to the TMEM86 family.</text>
</comment>
<dbReference type="GO" id="GO:0016020">
    <property type="term" value="C:membrane"/>
    <property type="evidence" value="ECO:0007669"/>
    <property type="project" value="UniProtKB-SubCell"/>
</dbReference>